<evidence type="ECO:0000256" key="1">
    <source>
        <dbReference type="SAM" id="MobiDB-lite"/>
    </source>
</evidence>
<feature type="region of interest" description="Disordered" evidence="1">
    <location>
        <begin position="54"/>
        <end position="79"/>
    </location>
</feature>
<comment type="caution">
    <text evidence="2">The sequence shown here is derived from an EMBL/GenBank/DDBJ whole genome shotgun (WGS) entry which is preliminary data.</text>
</comment>
<dbReference type="Proteomes" id="UP000600918">
    <property type="component" value="Unassembled WGS sequence"/>
</dbReference>
<reference evidence="2" key="1">
    <citation type="journal article" date="2020" name="G3 (Bethesda)">
        <title>High-Quality Assemblies for Three Invasive Social Wasps from the &lt;i&gt;Vespula&lt;/i&gt; Genus.</title>
        <authorList>
            <person name="Harrop T.W.R."/>
            <person name="Guhlin J."/>
            <person name="McLaughlin G.M."/>
            <person name="Permina E."/>
            <person name="Stockwell P."/>
            <person name="Gilligan J."/>
            <person name="Le Lec M.F."/>
            <person name="Gruber M.A.M."/>
            <person name="Quinn O."/>
            <person name="Lovegrove M."/>
            <person name="Duncan E.J."/>
            <person name="Remnant E.J."/>
            <person name="Van Eeckhoven J."/>
            <person name="Graham B."/>
            <person name="Knapp R.A."/>
            <person name="Langford K.W."/>
            <person name="Kronenberg Z."/>
            <person name="Press M.O."/>
            <person name="Eacker S.M."/>
            <person name="Wilson-Rankin E.E."/>
            <person name="Purcell J."/>
            <person name="Lester P.J."/>
            <person name="Dearden P.K."/>
        </authorList>
    </citation>
    <scope>NUCLEOTIDE SEQUENCE</scope>
    <source>
        <strain evidence="2">Volc-1</strain>
    </source>
</reference>
<evidence type="ECO:0000313" key="3">
    <source>
        <dbReference type="Proteomes" id="UP000600918"/>
    </source>
</evidence>
<proteinExistence type="predicted"/>
<evidence type="ECO:0000313" key="2">
    <source>
        <dbReference type="EMBL" id="KAF7417048.1"/>
    </source>
</evidence>
<name>A0A834U5B5_VESPE</name>
<gene>
    <name evidence="2" type="ORF">H0235_011579</name>
</gene>
<organism evidence="2 3">
    <name type="scientific">Vespula pensylvanica</name>
    <name type="common">Western yellow jacket</name>
    <name type="synonym">Wasp</name>
    <dbReference type="NCBI Taxonomy" id="30213"/>
    <lineage>
        <taxon>Eukaryota</taxon>
        <taxon>Metazoa</taxon>
        <taxon>Ecdysozoa</taxon>
        <taxon>Arthropoda</taxon>
        <taxon>Hexapoda</taxon>
        <taxon>Insecta</taxon>
        <taxon>Pterygota</taxon>
        <taxon>Neoptera</taxon>
        <taxon>Endopterygota</taxon>
        <taxon>Hymenoptera</taxon>
        <taxon>Apocrita</taxon>
        <taxon>Aculeata</taxon>
        <taxon>Vespoidea</taxon>
        <taxon>Vespidae</taxon>
        <taxon>Vespinae</taxon>
        <taxon>Vespula</taxon>
    </lineage>
</organism>
<accession>A0A834U5B5</accession>
<dbReference type="AlphaFoldDB" id="A0A834U5B5"/>
<keyword evidence="3" id="KW-1185">Reference proteome</keyword>
<protein>
    <submittedName>
        <fullName evidence="2">Uncharacterized protein</fullName>
    </submittedName>
</protein>
<dbReference type="EMBL" id="JACSDY010000010">
    <property type="protein sequence ID" value="KAF7417048.1"/>
    <property type="molecule type" value="Genomic_DNA"/>
</dbReference>
<sequence length="79" mass="7729">MGAGKGRVKPRNRVKLDRTGSNLFELRWTNGHGHRMGPYRADINMSSANGWIGGGGGGGGGDGGGGGCDGGGGSGSGGR</sequence>